<evidence type="ECO:0000313" key="1">
    <source>
        <dbReference type="EnsemblPlants" id="MELO3C034582.2.1"/>
    </source>
</evidence>
<proteinExistence type="predicted"/>
<sequence length="35" mass="3881">MTENVGDTIVVVCVRTTENDKCPFERTAENGKNPL</sequence>
<protein>
    <submittedName>
        <fullName evidence="1">Uncharacterized protein</fullName>
    </submittedName>
</protein>
<dbReference type="Gramene" id="MELO3C034582.2.1">
    <property type="protein sequence ID" value="MELO3C034582.2.1"/>
    <property type="gene ID" value="MELO3C034582.2"/>
</dbReference>
<dbReference type="EnsemblPlants" id="MELO3C034582.2.1">
    <property type="protein sequence ID" value="MELO3C034582.2.1"/>
    <property type="gene ID" value="MELO3C034582.2"/>
</dbReference>
<dbReference type="AlphaFoldDB" id="A0A9I9EJB6"/>
<reference evidence="1" key="1">
    <citation type="submission" date="2023-03" db="UniProtKB">
        <authorList>
            <consortium name="EnsemblPlants"/>
        </authorList>
    </citation>
    <scope>IDENTIFICATION</scope>
</reference>
<accession>A0A9I9EJB6</accession>
<name>A0A9I9EJB6_CUCME</name>
<organism evidence="1">
    <name type="scientific">Cucumis melo</name>
    <name type="common">Muskmelon</name>
    <dbReference type="NCBI Taxonomy" id="3656"/>
    <lineage>
        <taxon>Eukaryota</taxon>
        <taxon>Viridiplantae</taxon>
        <taxon>Streptophyta</taxon>
        <taxon>Embryophyta</taxon>
        <taxon>Tracheophyta</taxon>
        <taxon>Spermatophyta</taxon>
        <taxon>Magnoliopsida</taxon>
        <taxon>eudicotyledons</taxon>
        <taxon>Gunneridae</taxon>
        <taxon>Pentapetalae</taxon>
        <taxon>rosids</taxon>
        <taxon>fabids</taxon>
        <taxon>Cucurbitales</taxon>
        <taxon>Cucurbitaceae</taxon>
        <taxon>Benincaseae</taxon>
        <taxon>Cucumis</taxon>
    </lineage>
</organism>